<comment type="subunit">
    <text evidence="4">Homotetramer.</text>
</comment>
<keyword evidence="8" id="KW-1185">Reference proteome</keyword>
<evidence type="ECO:0000313" key="8">
    <source>
        <dbReference type="Proteomes" id="UP000824366"/>
    </source>
</evidence>
<dbReference type="Pfam" id="PF03976">
    <property type="entry name" value="PPK2"/>
    <property type="match status" value="1"/>
</dbReference>
<dbReference type="Proteomes" id="UP000824366">
    <property type="component" value="Chromosome"/>
</dbReference>
<dbReference type="NCBIfam" id="TIGR03707">
    <property type="entry name" value="PPK2_P_aer"/>
    <property type="match status" value="1"/>
</dbReference>
<evidence type="ECO:0000259" key="6">
    <source>
        <dbReference type="Pfam" id="PF03976"/>
    </source>
</evidence>
<feature type="domain" description="Polyphosphate kinase-2-related" evidence="6">
    <location>
        <begin position="147"/>
        <end position="371"/>
    </location>
</feature>
<dbReference type="EC" id="2.7.4.-" evidence="4"/>
<evidence type="ECO:0000256" key="1">
    <source>
        <dbReference type="ARBA" id="ARBA00009924"/>
    </source>
</evidence>
<feature type="region of interest" description="Disordered" evidence="5">
    <location>
        <begin position="1"/>
        <end position="35"/>
    </location>
</feature>
<proteinExistence type="inferred from homology"/>
<dbReference type="InterPro" id="IPR022488">
    <property type="entry name" value="PPK2-related"/>
</dbReference>
<evidence type="ECO:0000256" key="3">
    <source>
        <dbReference type="ARBA" id="ARBA00022777"/>
    </source>
</evidence>
<reference evidence="7 8" key="1">
    <citation type="journal article" date="2021" name="Microbiol. Spectr.">
        <title>A Single Bacterium Capable of Oxidation and Reduction of Iron at Circumneutral pH.</title>
        <authorList>
            <person name="Kato S."/>
            <person name="Ohkuma M."/>
        </authorList>
    </citation>
    <scope>NUCLEOTIDE SEQUENCE [LARGE SCALE GENOMIC DNA]</scope>
    <source>
        <strain evidence="7 8">MIZ03</strain>
    </source>
</reference>
<dbReference type="EMBL" id="AP024238">
    <property type="protein sequence ID" value="BCO27772.1"/>
    <property type="molecule type" value="Genomic_DNA"/>
</dbReference>
<dbReference type="Gene3D" id="3.40.50.300">
    <property type="entry name" value="P-loop containing nucleotide triphosphate hydrolases"/>
    <property type="match status" value="1"/>
</dbReference>
<comment type="function">
    <text evidence="4">Uses inorganic polyphosphate (polyP) as a donor to convert GDP to GTP or ADP to ATP.</text>
</comment>
<gene>
    <name evidence="7" type="ORF">MIZ03_2661</name>
</gene>
<dbReference type="PANTHER" id="PTHR34383">
    <property type="entry name" value="POLYPHOSPHATE:AMP PHOSPHOTRANSFERASE-RELATED"/>
    <property type="match status" value="1"/>
</dbReference>
<sequence>MNEPEVPSSTINHAEKAVLNPTHRKPSRNLAAKSISQPKIVKVRSVGRGDVTGAKTQAGVSRKAIQASVDAAQGSKINAVKDIMSVHTSKLDALKTLLEGSSPDDAAAIRQMLLESQVSPKGMGSQPDEELASDWRTGGYPYKNLMSRKRYEAQKYKLQVELLKLQSWAKETGQRVVILFEGRDAAGKGGTIRRFMEHLNPRGARVVALEKPSEAERGQWYFQRYVQHLPTAGEIVLFDRSWYNRAGVERVMGFCSESEYQQFIHQAPLFERQLVQSGVYLIKFWFSVSRKEQRRRFKERELHPLKQWKLSPIDLASLDKWDDYTKAKEAMFFETDTADAPWTVIKSDCKKRARLNAMRYVLHKLPYTNKDVTNIGTLDTLLVGRAHVVYERGEHPGSVLL</sequence>
<evidence type="ECO:0000256" key="4">
    <source>
        <dbReference type="RuleBase" id="RU369062"/>
    </source>
</evidence>
<dbReference type="InterPro" id="IPR027417">
    <property type="entry name" value="P-loop_NTPase"/>
</dbReference>
<evidence type="ECO:0000313" key="7">
    <source>
        <dbReference type="EMBL" id="BCO27772.1"/>
    </source>
</evidence>
<keyword evidence="2 4" id="KW-0808">Transferase</keyword>
<accession>A0ABN6D6X4</accession>
<evidence type="ECO:0000256" key="5">
    <source>
        <dbReference type="SAM" id="MobiDB-lite"/>
    </source>
</evidence>
<dbReference type="SUPFAM" id="SSF52540">
    <property type="entry name" value="P-loop containing nucleoside triphosphate hydrolases"/>
    <property type="match status" value="1"/>
</dbReference>
<keyword evidence="3 4" id="KW-0418">Kinase</keyword>
<dbReference type="InterPro" id="IPR022486">
    <property type="entry name" value="PPK2_PA0141"/>
</dbReference>
<evidence type="ECO:0000256" key="2">
    <source>
        <dbReference type="ARBA" id="ARBA00022679"/>
    </source>
</evidence>
<comment type="similarity">
    <text evidence="1 4">Belongs to the polyphosphate kinase 2 (PPK2) family. Class I subfamily.</text>
</comment>
<organism evidence="7 8">
    <name type="scientific">Rhodoferax lithotrophicus</name>
    <dbReference type="NCBI Taxonomy" id="2798804"/>
    <lineage>
        <taxon>Bacteria</taxon>
        <taxon>Pseudomonadati</taxon>
        <taxon>Pseudomonadota</taxon>
        <taxon>Betaproteobacteria</taxon>
        <taxon>Burkholderiales</taxon>
        <taxon>Comamonadaceae</taxon>
        <taxon>Rhodoferax</taxon>
    </lineage>
</organism>
<protein>
    <recommendedName>
        <fullName evidence="4">ADP/GDP-polyphosphate phosphotransferase</fullName>
        <ecNumber evidence="4">2.7.4.-</ecNumber>
    </recommendedName>
    <alternativeName>
        <fullName evidence="4">Polyphosphate kinase PPK2</fullName>
    </alternativeName>
</protein>
<name>A0ABN6D6X4_9BURK</name>
<dbReference type="PANTHER" id="PTHR34383:SF1">
    <property type="entry name" value="ADP-POLYPHOSPHATE PHOSPHOTRANSFERASE"/>
    <property type="match status" value="1"/>
</dbReference>